<protein>
    <submittedName>
        <fullName evidence="2">Uncharacterized protein</fullName>
    </submittedName>
</protein>
<name>A0AAN7WH31_9PEZI</name>
<dbReference type="EMBL" id="JAVRQU010000003">
    <property type="protein sequence ID" value="KAK5704962.1"/>
    <property type="molecule type" value="Genomic_DNA"/>
</dbReference>
<comment type="caution">
    <text evidence="2">The sequence shown here is derived from an EMBL/GenBank/DDBJ whole genome shotgun (WGS) entry which is preliminary data.</text>
</comment>
<organism evidence="2 3">
    <name type="scientific">Elasticomyces elasticus</name>
    <dbReference type="NCBI Taxonomy" id="574655"/>
    <lineage>
        <taxon>Eukaryota</taxon>
        <taxon>Fungi</taxon>
        <taxon>Dikarya</taxon>
        <taxon>Ascomycota</taxon>
        <taxon>Pezizomycotina</taxon>
        <taxon>Dothideomycetes</taxon>
        <taxon>Dothideomycetidae</taxon>
        <taxon>Mycosphaerellales</taxon>
        <taxon>Teratosphaeriaceae</taxon>
        <taxon>Elasticomyces</taxon>
    </lineage>
</organism>
<feature type="transmembrane region" description="Helical" evidence="1">
    <location>
        <begin position="258"/>
        <end position="278"/>
    </location>
</feature>
<evidence type="ECO:0000313" key="2">
    <source>
        <dbReference type="EMBL" id="KAK5704962.1"/>
    </source>
</evidence>
<dbReference type="Proteomes" id="UP001310594">
    <property type="component" value="Unassembled WGS sequence"/>
</dbReference>
<evidence type="ECO:0000313" key="3">
    <source>
        <dbReference type="Proteomes" id="UP001310594"/>
    </source>
</evidence>
<gene>
    <name evidence="2" type="ORF">LTR97_002076</name>
</gene>
<accession>A0AAN7WH31</accession>
<sequence>MAALRVLRSSPVRHHKHEERIVLRTPADIFLSVPGAVKHCCQNTLTAQWTKKLPFIQRQPPAELAADAVLSAINSLDDIETAEWTVIDFCSGAGGPIPFIETLVNDSRRLEGKKPIQFRLSDLHPNIDAWMKHAALSENLSFVPQPVDASYPPFVTRIMDDLQHESFSPSQEGTRKYLRVIANVHEHGRFSVISATTTGDKAAALKAGYESKSKMFRLFCLSFHHFDDPTARRVLKSTLETSDAFAIIELQDRRIGSLFLMLLEFWLLLAITVLWFWHDQLHLLLTYGLPILPFVHSFDGFVSCLRTRTFDETLRLVEDVQGVQSNMHGNDSNGNVTQRKSWQFSHVRALHTWPLGYMEVTFGRRD</sequence>
<feature type="transmembrane region" description="Helical" evidence="1">
    <location>
        <begin position="284"/>
        <end position="305"/>
    </location>
</feature>
<dbReference type="AlphaFoldDB" id="A0AAN7WH31"/>
<reference evidence="2" key="1">
    <citation type="submission" date="2023-08" db="EMBL/GenBank/DDBJ databases">
        <title>Black Yeasts Isolated from many extreme environments.</title>
        <authorList>
            <person name="Coleine C."/>
            <person name="Stajich J.E."/>
            <person name="Selbmann L."/>
        </authorList>
    </citation>
    <scope>NUCLEOTIDE SEQUENCE</scope>
    <source>
        <strain evidence="2">CCFEE 5810</strain>
    </source>
</reference>
<keyword evidence="1" id="KW-1133">Transmembrane helix</keyword>
<proteinExistence type="predicted"/>
<keyword evidence="1" id="KW-0472">Membrane</keyword>
<evidence type="ECO:0000256" key="1">
    <source>
        <dbReference type="SAM" id="Phobius"/>
    </source>
</evidence>
<keyword evidence="1" id="KW-0812">Transmembrane</keyword>